<keyword evidence="10" id="KW-1185">Reference proteome</keyword>
<dbReference type="PANTHER" id="PTHR33693">
    <property type="entry name" value="TYPE-5 URACIL-DNA GLYCOSYLASE"/>
    <property type="match status" value="1"/>
</dbReference>
<evidence type="ECO:0000256" key="1">
    <source>
        <dbReference type="ARBA" id="ARBA00022485"/>
    </source>
</evidence>
<dbReference type="CDD" id="cd10030">
    <property type="entry name" value="UDG-F4_TTUDGA_SPO1dp_like"/>
    <property type="match status" value="1"/>
</dbReference>
<keyword evidence="6" id="KW-0411">Iron-sulfur</keyword>
<keyword evidence="4" id="KW-0378">Hydrolase</keyword>
<dbReference type="EMBL" id="JMTK01000002">
    <property type="protein sequence ID" value="KJZ82077.1"/>
    <property type="molecule type" value="Genomic_DNA"/>
</dbReference>
<protein>
    <submittedName>
        <fullName evidence="9">Uracil-DNA glycosylase, family 4</fullName>
    </submittedName>
</protein>
<keyword evidence="7" id="KW-0234">DNA repair</keyword>
<evidence type="ECO:0000256" key="5">
    <source>
        <dbReference type="ARBA" id="ARBA00023004"/>
    </source>
</evidence>
<dbReference type="RefSeq" id="WP_034442537.1">
    <property type="nucleotide sequence ID" value="NZ_JMTK01000002.1"/>
</dbReference>
<dbReference type="SUPFAM" id="SSF52141">
    <property type="entry name" value="Uracil-DNA glycosylase-like"/>
    <property type="match status" value="1"/>
</dbReference>
<dbReference type="GO" id="GO:0006281">
    <property type="term" value="P:DNA repair"/>
    <property type="evidence" value="ECO:0007669"/>
    <property type="project" value="UniProtKB-KW"/>
</dbReference>
<dbReference type="Gene3D" id="3.40.470.10">
    <property type="entry name" value="Uracil-DNA glycosylase-like domain"/>
    <property type="match status" value="1"/>
</dbReference>
<evidence type="ECO:0000256" key="3">
    <source>
        <dbReference type="ARBA" id="ARBA00022763"/>
    </source>
</evidence>
<feature type="domain" description="Uracil-DNA glycosylase-like" evidence="8">
    <location>
        <begin position="99"/>
        <end position="256"/>
    </location>
</feature>
<gene>
    <name evidence="9" type="ORF">DJ66_0811</name>
</gene>
<dbReference type="SMART" id="SM00986">
    <property type="entry name" value="UDG"/>
    <property type="match status" value="1"/>
</dbReference>
<keyword evidence="2" id="KW-0479">Metal-binding</keyword>
<evidence type="ECO:0000256" key="4">
    <source>
        <dbReference type="ARBA" id="ARBA00022801"/>
    </source>
</evidence>
<keyword evidence="1" id="KW-0004">4Fe-4S</keyword>
<dbReference type="AlphaFoldDB" id="A0A095BF02"/>
<reference evidence="9 10" key="1">
    <citation type="journal article" date="2015" name="Phytopathology">
        <title>Genomes of Candidatus Liberibacter solanacearum haplotype A from New Zealand and the USA suggest significant genome plasticity in the species.</title>
        <authorList>
            <person name="Thompson S.M."/>
            <person name="Johnson C.P."/>
            <person name="Lu A.Y."/>
            <person name="Frampton R.A."/>
            <person name="Sullivan K.L."/>
            <person name="Fiers M.W."/>
            <person name="Crowhurst R.N."/>
            <person name="Pitman A.R."/>
            <person name="Scott I."/>
            <person name="Gudmestad N.C."/>
            <person name="Smith G.R."/>
        </authorList>
    </citation>
    <scope>NUCLEOTIDE SEQUENCE [LARGE SCALE GENOMIC DNA]</scope>
    <source>
        <strain evidence="9 10">LsoNZ1</strain>
    </source>
</reference>
<accession>A0A095BF02</accession>
<proteinExistence type="predicted"/>
<dbReference type="PATRIC" id="fig|556287.8.peg.809"/>
<comment type="caution">
    <text evidence="9">The sequence shown here is derived from an EMBL/GenBank/DDBJ whole genome shotgun (WGS) entry which is preliminary data.</text>
</comment>
<dbReference type="PANTHER" id="PTHR33693:SF1">
    <property type="entry name" value="TYPE-4 URACIL-DNA GLYCOSYLASE"/>
    <property type="match status" value="1"/>
</dbReference>
<dbReference type="SMART" id="SM00987">
    <property type="entry name" value="UreE_C"/>
    <property type="match status" value="1"/>
</dbReference>
<evidence type="ECO:0000256" key="6">
    <source>
        <dbReference type="ARBA" id="ARBA00023014"/>
    </source>
</evidence>
<evidence type="ECO:0000256" key="2">
    <source>
        <dbReference type="ARBA" id="ARBA00022723"/>
    </source>
</evidence>
<dbReference type="GO" id="GO:0051539">
    <property type="term" value="F:4 iron, 4 sulfur cluster binding"/>
    <property type="evidence" value="ECO:0007669"/>
    <property type="project" value="UniProtKB-KW"/>
</dbReference>
<evidence type="ECO:0000256" key="7">
    <source>
        <dbReference type="ARBA" id="ARBA00023204"/>
    </source>
</evidence>
<keyword evidence="5" id="KW-0408">Iron</keyword>
<dbReference type="GO" id="GO:0097506">
    <property type="term" value="F:deaminated base DNA N-glycosylase activity"/>
    <property type="evidence" value="ECO:0007669"/>
    <property type="project" value="UniProtKB-ARBA"/>
</dbReference>
<name>A0A095BF02_9HYPH</name>
<keyword evidence="3" id="KW-0227">DNA damage</keyword>
<dbReference type="InterPro" id="IPR051536">
    <property type="entry name" value="UDG_Type-4/5"/>
</dbReference>
<dbReference type="InterPro" id="IPR036895">
    <property type="entry name" value="Uracil-DNA_glycosylase-like_sf"/>
</dbReference>
<evidence type="ECO:0000313" key="9">
    <source>
        <dbReference type="EMBL" id="KJZ82077.1"/>
    </source>
</evidence>
<dbReference type="Proteomes" id="UP000033731">
    <property type="component" value="Unassembled WGS sequence"/>
</dbReference>
<dbReference type="GO" id="GO:0046872">
    <property type="term" value="F:metal ion binding"/>
    <property type="evidence" value="ECO:0007669"/>
    <property type="project" value="UniProtKB-KW"/>
</dbReference>
<evidence type="ECO:0000313" key="10">
    <source>
        <dbReference type="Proteomes" id="UP000033731"/>
    </source>
</evidence>
<evidence type="ECO:0000259" key="8">
    <source>
        <dbReference type="SMART" id="SM00986"/>
    </source>
</evidence>
<dbReference type="InterPro" id="IPR005122">
    <property type="entry name" value="Uracil-DNA_glycosylase-like"/>
</dbReference>
<dbReference type="Pfam" id="PF03167">
    <property type="entry name" value="UDG"/>
    <property type="match status" value="1"/>
</dbReference>
<organism evidence="9 10">
    <name type="scientific">Candidatus Liberibacter solanacearum</name>
    <dbReference type="NCBI Taxonomy" id="556287"/>
    <lineage>
        <taxon>Bacteria</taxon>
        <taxon>Pseudomonadati</taxon>
        <taxon>Pseudomonadota</taxon>
        <taxon>Alphaproteobacteria</taxon>
        <taxon>Hyphomicrobiales</taxon>
        <taxon>Rhizobiaceae</taxon>
        <taxon>Liberibacter</taxon>
    </lineage>
</organism>
<sequence length="260" mass="29431">MTYKRTLSQEKILNTALFYADSGVYWVFDHSNGKTHKSCGEEKPPLSSPPIKEIAQTNNPLVEKAYSIAQNARSLHELKSLISSFHDCALQNTSSSTICATQEGGKDLMIIGYTPSDSDNINGNPFSGKTGDILDKMLQSIGIMRIQTHTSMISPWHPPGNRQLSKIEMEICRPLIMKQIELVSPRILFFLGNKTINFFFNNDDKANYQNLGKWHKIRVQNRTIPTLSTVHPQELMQYPLIKKTAWHTLITLKKALKNTL</sequence>